<gene>
    <name evidence="1" type="ORF">BV22DRAFT_1034662</name>
</gene>
<dbReference type="EMBL" id="MU266414">
    <property type="protein sequence ID" value="KAH7924869.1"/>
    <property type="molecule type" value="Genomic_DNA"/>
</dbReference>
<reference evidence="1" key="1">
    <citation type="journal article" date="2021" name="New Phytol.">
        <title>Evolutionary innovations through gain and loss of genes in the ectomycorrhizal Boletales.</title>
        <authorList>
            <person name="Wu G."/>
            <person name="Miyauchi S."/>
            <person name="Morin E."/>
            <person name="Kuo A."/>
            <person name="Drula E."/>
            <person name="Varga T."/>
            <person name="Kohler A."/>
            <person name="Feng B."/>
            <person name="Cao Y."/>
            <person name="Lipzen A."/>
            <person name="Daum C."/>
            <person name="Hundley H."/>
            <person name="Pangilinan J."/>
            <person name="Johnson J."/>
            <person name="Barry K."/>
            <person name="LaButti K."/>
            <person name="Ng V."/>
            <person name="Ahrendt S."/>
            <person name="Min B."/>
            <person name="Choi I.G."/>
            <person name="Park H."/>
            <person name="Plett J.M."/>
            <person name="Magnuson J."/>
            <person name="Spatafora J.W."/>
            <person name="Nagy L.G."/>
            <person name="Henrissat B."/>
            <person name="Grigoriev I.V."/>
            <person name="Yang Z.L."/>
            <person name="Xu J."/>
            <person name="Martin F.M."/>
        </authorList>
    </citation>
    <scope>NUCLEOTIDE SEQUENCE</scope>
    <source>
        <strain evidence="1">KUC20120723A-06</strain>
    </source>
</reference>
<organism evidence="1 2">
    <name type="scientific">Leucogyrophana mollusca</name>
    <dbReference type="NCBI Taxonomy" id="85980"/>
    <lineage>
        <taxon>Eukaryota</taxon>
        <taxon>Fungi</taxon>
        <taxon>Dikarya</taxon>
        <taxon>Basidiomycota</taxon>
        <taxon>Agaricomycotina</taxon>
        <taxon>Agaricomycetes</taxon>
        <taxon>Agaricomycetidae</taxon>
        <taxon>Boletales</taxon>
        <taxon>Boletales incertae sedis</taxon>
        <taxon>Leucogyrophana</taxon>
    </lineage>
</organism>
<proteinExistence type="predicted"/>
<evidence type="ECO:0000313" key="2">
    <source>
        <dbReference type="Proteomes" id="UP000790709"/>
    </source>
</evidence>
<dbReference type="Proteomes" id="UP000790709">
    <property type="component" value="Unassembled WGS sequence"/>
</dbReference>
<evidence type="ECO:0000313" key="1">
    <source>
        <dbReference type="EMBL" id="KAH7924869.1"/>
    </source>
</evidence>
<comment type="caution">
    <text evidence="1">The sequence shown here is derived from an EMBL/GenBank/DDBJ whole genome shotgun (WGS) entry which is preliminary data.</text>
</comment>
<protein>
    <submittedName>
        <fullName evidence="1">Uncharacterized protein</fullName>
    </submittedName>
</protein>
<name>A0ACB8BGN8_9AGAM</name>
<sequence>MCHQIHSYFPDTRRYRLFLPFHFTIPGSEADPGLPVHPSRLSTHDTRGAIFNVYATLLWYGSLQLVLQGRPLIYNCLLVSRFTHVRVYFCAIKCFRLTYTDSSVYPKLPITQPCCSFVQKYDRRHPTATAQLLTVTLAFCHVFSHFEPWAGRSTNPGSPDR</sequence>
<accession>A0ACB8BGN8</accession>
<keyword evidence="2" id="KW-1185">Reference proteome</keyword>